<dbReference type="EMBL" id="JBFTEZ010000002">
    <property type="protein sequence ID" value="MEX6463324.1"/>
    <property type="molecule type" value="Genomic_DNA"/>
</dbReference>
<dbReference type="Proteomes" id="UP001560293">
    <property type="component" value="Unassembled WGS sequence"/>
</dbReference>
<name>A0ABV3YED8_9ACTN</name>
<reference evidence="2" key="1">
    <citation type="submission" date="2024-07" db="EMBL/GenBank/DDBJ databases">
        <title>Pseudomonas strain that inhibits Aeromonas fish pathogens.</title>
        <authorList>
            <person name="Wildschutte H."/>
        </authorList>
    </citation>
    <scope>NUCLEOTIDE SEQUENCE [LARGE SCALE GENOMIC DNA]</scope>
    <source>
        <strain evidence="2">n60</strain>
    </source>
</reference>
<evidence type="ECO:0000313" key="2">
    <source>
        <dbReference type="Proteomes" id="UP001560293"/>
    </source>
</evidence>
<protein>
    <submittedName>
        <fullName evidence="1">Uncharacterized protein</fullName>
    </submittedName>
</protein>
<gene>
    <name evidence="1" type="ORF">AB6N35_02990</name>
</gene>
<evidence type="ECO:0000313" key="1">
    <source>
        <dbReference type="EMBL" id="MEX6463324.1"/>
    </source>
</evidence>
<sequence length="111" mass="12485">MAVFVDGTTAYCARLQYTDGAAWSRDPQLAPNPAVEEAMRQAGPQLGDQCIGADIGRRSVDVNGIAILCDNYMWRQDVGQEPRHPWVEDQIRWTECLEQATEDECRELLSN</sequence>
<keyword evidence="2" id="KW-1185">Reference proteome</keyword>
<organism evidence="1 2">
    <name type="scientific">Dietzia cinnamea</name>
    <dbReference type="NCBI Taxonomy" id="321318"/>
    <lineage>
        <taxon>Bacteria</taxon>
        <taxon>Bacillati</taxon>
        <taxon>Actinomycetota</taxon>
        <taxon>Actinomycetes</taxon>
        <taxon>Mycobacteriales</taxon>
        <taxon>Dietziaceae</taxon>
        <taxon>Dietzia</taxon>
    </lineage>
</organism>
<proteinExistence type="predicted"/>
<dbReference type="RefSeq" id="WP_259841882.1">
    <property type="nucleotide sequence ID" value="NZ_JALXRZ010000172.1"/>
</dbReference>
<comment type="caution">
    <text evidence="1">The sequence shown here is derived from an EMBL/GenBank/DDBJ whole genome shotgun (WGS) entry which is preliminary data.</text>
</comment>
<accession>A0ABV3YED8</accession>